<dbReference type="Proteomes" id="UP000762676">
    <property type="component" value="Unassembled WGS sequence"/>
</dbReference>
<accession>A0AAV4H5A4</accession>
<dbReference type="AlphaFoldDB" id="A0AAV4H5A4"/>
<organism evidence="2 3">
    <name type="scientific">Elysia marginata</name>
    <dbReference type="NCBI Taxonomy" id="1093978"/>
    <lineage>
        <taxon>Eukaryota</taxon>
        <taxon>Metazoa</taxon>
        <taxon>Spiralia</taxon>
        <taxon>Lophotrochozoa</taxon>
        <taxon>Mollusca</taxon>
        <taxon>Gastropoda</taxon>
        <taxon>Heterobranchia</taxon>
        <taxon>Euthyneura</taxon>
        <taxon>Panpulmonata</taxon>
        <taxon>Sacoglossa</taxon>
        <taxon>Placobranchoidea</taxon>
        <taxon>Plakobranchidae</taxon>
        <taxon>Elysia</taxon>
    </lineage>
</organism>
<proteinExistence type="predicted"/>
<reference evidence="2 3" key="1">
    <citation type="journal article" date="2021" name="Elife">
        <title>Chloroplast acquisition without the gene transfer in kleptoplastic sea slugs, Plakobranchus ocellatus.</title>
        <authorList>
            <person name="Maeda T."/>
            <person name="Takahashi S."/>
            <person name="Yoshida T."/>
            <person name="Shimamura S."/>
            <person name="Takaki Y."/>
            <person name="Nagai Y."/>
            <person name="Toyoda A."/>
            <person name="Suzuki Y."/>
            <person name="Arimoto A."/>
            <person name="Ishii H."/>
            <person name="Satoh N."/>
            <person name="Nishiyama T."/>
            <person name="Hasebe M."/>
            <person name="Maruyama T."/>
            <person name="Minagawa J."/>
            <person name="Obokata J."/>
            <person name="Shigenobu S."/>
        </authorList>
    </citation>
    <scope>NUCLEOTIDE SEQUENCE [LARGE SCALE GENOMIC DNA]</scope>
</reference>
<keyword evidence="3" id="KW-1185">Reference proteome</keyword>
<gene>
    <name evidence="2" type="ORF">ElyMa_000877500</name>
</gene>
<evidence type="ECO:0000313" key="2">
    <source>
        <dbReference type="EMBL" id="GFR92846.1"/>
    </source>
</evidence>
<protein>
    <submittedName>
        <fullName evidence="2">Uncharacterized protein</fullName>
    </submittedName>
</protein>
<dbReference type="EMBL" id="BMAT01001805">
    <property type="protein sequence ID" value="GFR92846.1"/>
    <property type="molecule type" value="Genomic_DNA"/>
</dbReference>
<comment type="caution">
    <text evidence="2">The sequence shown here is derived from an EMBL/GenBank/DDBJ whole genome shotgun (WGS) entry which is preliminary data.</text>
</comment>
<feature type="region of interest" description="Disordered" evidence="1">
    <location>
        <begin position="1"/>
        <end position="41"/>
    </location>
</feature>
<sequence>MPKRKRGSSFGHYTPDMKRKRSRLQLNGETSHSHSHGETSQKTISIAAQCPWFDSAGDRTTYLLISERVSYRKATEPVSNTASTEEVSSQVICIGCPRKENTELTPLLEARVVPVSHVADELVAVHDHWAQGKRRASARCMSAGDAGTIWLSSAINAHGDGGVTGKDDVVLVATATERVVDTEEVINEGWQQVKFGPERQLAGRQWLTLT</sequence>
<evidence type="ECO:0000256" key="1">
    <source>
        <dbReference type="SAM" id="MobiDB-lite"/>
    </source>
</evidence>
<evidence type="ECO:0000313" key="3">
    <source>
        <dbReference type="Proteomes" id="UP000762676"/>
    </source>
</evidence>
<name>A0AAV4H5A4_9GAST</name>